<dbReference type="AlphaFoldDB" id="A0A4S8PZ31"/>
<dbReference type="EMBL" id="STGU01000004">
    <property type="protein sequence ID" value="THV36920.1"/>
    <property type="molecule type" value="Genomic_DNA"/>
</dbReference>
<comment type="caution">
    <text evidence="1">The sequence shown here is derived from an EMBL/GenBank/DDBJ whole genome shotgun (WGS) entry which is preliminary data.</text>
</comment>
<evidence type="ECO:0000313" key="1">
    <source>
        <dbReference type="EMBL" id="THV36920.1"/>
    </source>
</evidence>
<reference evidence="1 2" key="1">
    <citation type="submission" date="2019-04" db="EMBL/GenBank/DDBJ databases">
        <title>genome sequence of strain W3.</title>
        <authorList>
            <person name="Gao J."/>
            <person name="Sun J."/>
        </authorList>
    </citation>
    <scope>NUCLEOTIDE SEQUENCE [LARGE SCALE GENOMIC DNA]</scope>
    <source>
        <strain evidence="1 2">W3</strain>
    </source>
</reference>
<dbReference type="Proteomes" id="UP000307378">
    <property type="component" value="Unassembled WGS sequence"/>
</dbReference>
<protein>
    <submittedName>
        <fullName evidence="1">Uncharacterized protein</fullName>
    </submittedName>
</protein>
<sequence length="169" mass="19171">MPDISMCVQRCPKAPNCYRHPLSGTLPSGLRQAYMNYKPADCRSYVPRNNEEMNMDTALWNFLVSIEAQRHVPTRRKGDWEAAYNETAQGLAQQLRQIAQLEGADHELVVALNEVAEFYEQPVEDPEMGTFDMGVSAAMQAFGVAVVSVMQERRADERWDLLLKDFVAD</sequence>
<evidence type="ECO:0000313" key="2">
    <source>
        <dbReference type="Proteomes" id="UP000307378"/>
    </source>
</evidence>
<organism evidence="1 2">
    <name type="scientific">Rhizobium rosettiformans W3</name>
    <dbReference type="NCBI Taxonomy" id="538378"/>
    <lineage>
        <taxon>Bacteria</taxon>
        <taxon>Pseudomonadati</taxon>
        <taxon>Pseudomonadota</taxon>
        <taxon>Alphaproteobacteria</taxon>
        <taxon>Hyphomicrobiales</taxon>
        <taxon>Rhizobiaceae</taxon>
        <taxon>Rhizobium/Agrobacterium group</taxon>
        <taxon>Rhizobium</taxon>
    </lineage>
</organism>
<dbReference type="RefSeq" id="WP_136540374.1">
    <property type="nucleotide sequence ID" value="NZ_STGU01000004.1"/>
</dbReference>
<accession>A0A4S8PZ31</accession>
<gene>
    <name evidence="1" type="ORF">FAA86_10520</name>
</gene>
<proteinExistence type="predicted"/>
<name>A0A4S8PZ31_9HYPH</name>